<sequence>MMSDASDVGSDASSKRTPVPTCWDHLARTLNNIKSIGDFAAMRRYQHAPNPVLQVGDDIIPLPLHDRDAQSIKKLARQAPFGKGNQTIVDVSVRRTWELSVDNFSLKNPSWSSFLDKILKNVCENLGIVESIDAQPHKLLLYEQGSFFMPHKDSQKVEGMIATLAVCLPSQHEGGEVHLSHAGQKRTFDTSEASLFDTTALAWFSDVTHEVRKVVSGYRLVLTYNIIHRSGSKLSASAFDQQLETVDGALSQCRLQSDKFLRRIYPLDHKYSRAGLSLRDLKGRDRAVCQSLYKLCSRHGFYLLLSHMTRQDSNYPDEYGGENDEVDLSLDVINGPDGAELAKEIMFLEDELIVDPYSNRTEDAFEESEHLGNEESPEIFKYYDTAAIICPKTAITSYLHLKENVNAINMMLMVMHDNEENPNAIGAPGDSLTVLEKIVESPPLRLYHNYNHSRSRVIYERMIEWAWERNYQTLYFKSVLSSMTNRAGSKGMETVAKIINADTSEADDKAAINWDKYFGAAIDEVQSLTCLDKSLAEVGNAIVEGLKPSFSTWKSSVVQDKFSSKTCLGIEDEKVIISRLDNTDWVTDCLIPALSERGTKRLITRLVQGLLENKPEETQTNATETASKVLQSTYSKVALDTTDFDHDYFEYTSANKFIGLLARSLTHGLKSNARQLLDATWTNIDETHKDTGSTSLKRPKQMIPSLLHSLGRLLREHEVSYLDSTRQLFSFLICRYMCQGKEFEQDLKAYKDEVTAFERPFVELRNEYMKGLLGDVVYRELIMLEGIEGSKGAQQLASAAATAGTKRAADDTLDNLTSTKILRPEEE</sequence>
<dbReference type="AlphaFoldDB" id="A0A9W8NBR7"/>
<dbReference type="PANTHER" id="PTHR33099">
    <property type="entry name" value="FE2OG DIOXYGENASE DOMAIN-CONTAINING PROTEIN"/>
    <property type="match status" value="1"/>
</dbReference>
<dbReference type="PANTHER" id="PTHR33099:SF7">
    <property type="entry name" value="MYND-TYPE DOMAIN-CONTAINING PROTEIN"/>
    <property type="match status" value="1"/>
</dbReference>
<evidence type="ECO:0000313" key="2">
    <source>
        <dbReference type="EMBL" id="KAJ3568244.1"/>
    </source>
</evidence>
<keyword evidence="3" id="KW-1185">Reference proteome</keyword>
<name>A0A9W8NBR7_9PEZI</name>
<feature type="domain" description="Prolyl 4-hydroxylase alpha subunit Fe(2+) 2OG dioxygenase" evidence="1">
    <location>
        <begin position="139"/>
        <end position="226"/>
    </location>
</feature>
<protein>
    <recommendedName>
        <fullName evidence="1">Prolyl 4-hydroxylase alpha subunit Fe(2+) 2OG dioxygenase domain-containing protein</fullName>
    </recommendedName>
</protein>
<organism evidence="2 3">
    <name type="scientific">Xylaria arbuscula</name>
    <dbReference type="NCBI Taxonomy" id="114810"/>
    <lineage>
        <taxon>Eukaryota</taxon>
        <taxon>Fungi</taxon>
        <taxon>Dikarya</taxon>
        <taxon>Ascomycota</taxon>
        <taxon>Pezizomycotina</taxon>
        <taxon>Sordariomycetes</taxon>
        <taxon>Xylariomycetidae</taxon>
        <taxon>Xylariales</taxon>
        <taxon>Xylariaceae</taxon>
        <taxon>Xylaria</taxon>
    </lineage>
</organism>
<dbReference type="Pfam" id="PF13640">
    <property type="entry name" value="2OG-FeII_Oxy_3"/>
    <property type="match status" value="1"/>
</dbReference>
<dbReference type="EMBL" id="JANPWZ010001156">
    <property type="protein sequence ID" value="KAJ3568244.1"/>
    <property type="molecule type" value="Genomic_DNA"/>
</dbReference>
<dbReference type="VEuPathDB" id="FungiDB:F4678DRAFT_460536"/>
<dbReference type="InterPro" id="IPR044862">
    <property type="entry name" value="Pro_4_hyd_alph_FE2OG_OXY"/>
</dbReference>
<accession>A0A9W8NBR7</accession>
<dbReference type="Proteomes" id="UP001148614">
    <property type="component" value="Unassembled WGS sequence"/>
</dbReference>
<dbReference type="Gene3D" id="2.60.120.620">
    <property type="entry name" value="q2cbj1_9rhob like domain"/>
    <property type="match status" value="1"/>
</dbReference>
<evidence type="ECO:0000313" key="3">
    <source>
        <dbReference type="Proteomes" id="UP001148614"/>
    </source>
</evidence>
<evidence type="ECO:0000259" key="1">
    <source>
        <dbReference type="Pfam" id="PF13640"/>
    </source>
</evidence>
<proteinExistence type="predicted"/>
<gene>
    <name evidence="2" type="ORF">NPX13_g6487</name>
</gene>
<reference evidence="2" key="1">
    <citation type="submission" date="2022-07" db="EMBL/GenBank/DDBJ databases">
        <title>Genome Sequence of Xylaria arbuscula.</title>
        <authorList>
            <person name="Buettner E."/>
        </authorList>
    </citation>
    <scope>NUCLEOTIDE SEQUENCE</scope>
    <source>
        <strain evidence="2">VT107</strain>
    </source>
</reference>
<comment type="caution">
    <text evidence="2">The sequence shown here is derived from an EMBL/GenBank/DDBJ whole genome shotgun (WGS) entry which is preliminary data.</text>
</comment>